<protein>
    <submittedName>
        <fullName evidence="2">DUF6343 family protein</fullName>
    </submittedName>
</protein>
<sequence>MWLRDREGTEPVTARSALGVRRVLSIIALVLGVVAAVFFTVQAMRTGEQVWVWEAAIAAAVAVVAAIDLLIIRHRRASRRPKTHQHR</sequence>
<keyword evidence="1" id="KW-0812">Transmembrane</keyword>
<comment type="caution">
    <text evidence="2">The sequence shown here is derived from an EMBL/GenBank/DDBJ whole genome shotgun (WGS) entry which is preliminary data.</text>
</comment>
<gene>
    <name evidence="2" type="ORF">ACFFR3_02855</name>
</gene>
<reference evidence="2 3" key="1">
    <citation type="submission" date="2024-09" db="EMBL/GenBank/DDBJ databases">
        <authorList>
            <person name="Sun Q."/>
            <person name="Mori K."/>
        </authorList>
    </citation>
    <scope>NUCLEOTIDE SEQUENCE [LARGE SCALE GENOMIC DNA]</scope>
    <source>
        <strain evidence="2 3">JCM 3324</strain>
    </source>
</reference>
<dbReference type="EMBL" id="JBHMCF010000003">
    <property type="protein sequence ID" value="MFB9468428.1"/>
    <property type="molecule type" value="Genomic_DNA"/>
</dbReference>
<evidence type="ECO:0000313" key="3">
    <source>
        <dbReference type="Proteomes" id="UP001589568"/>
    </source>
</evidence>
<dbReference type="Pfam" id="PF19870">
    <property type="entry name" value="DUF6343"/>
    <property type="match status" value="1"/>
</dbReference>
<feature type="transmembrane region" description="Helical" evidence="1">
    <location>
        <begin position="50"/>
        <end position="72"/>
    </location>
</feature>
<organism evidence="2 3">
    <name type="scientific">Nonomuraea salmonea</name>
    <dbReference type="NCBI Taxonomy" id="46181"/>
    <lineage>
        <taxon>Bacteria</taxon>
        <taxon>Bacillati</taxon>
        <taxon>Actinomycetota</taxon>
        <taxon>Actinomycetes</taxon>
        <taxon>Streptosporangiales</taxon>
        <taxon>Streptosporangiaceae</taxon>
        <taxon>Nonomuraea</taxon>
    </lineage>
</organism>
<dbReference type="InterPro" id="IPR045924">
    <property type="entry name" value="DUF6343"/>
</dbReference>
<proteinExistence type="predicted"/>
<keyword evidence="1" id="KW-1133">Transmembrane helix</keyword>
<keyword evidence="1" id="KW-0472">Membrane</keyword>
<accession>A0ABV5NDR1</accession>
<evidence type="ECO:0000256" key="1">
    <source>
        <dbReference type="SAM" id="Phobius"/>
    </source>
</evidence>
<feature type="transmembrane region" description="Helical" evidence="1">
    <location>
        <begin position="23"/>
        <end position="44"/>
    </location>
</feature>
<name>A0ABV5NDR1_9ACTN</name>
<evidence type="ECO:0000313" key="2">
    <source>
        <dbReference type="EMBL" id="MFB9468428.1"/>
    </source>
</evidence>
<keyword evidence="3" id="KW-1185">Reference proteome</keyword>
<dbReference type="RefSeq" id="WP_364379015.1">
    <property type="nucleotide sequence ID" value="NZ_JBHMCF010000003.1"/>
</dbReference>
<dbReference type="Proteomes" id="UP001589568">
    <property type="component" value="Unassembled WGS sequence"/>
</dbReference>